<name>A0A1B7P9B3_9EURO</name>
<evidence type="ECO:0000256" key="3">
    <source>
        <dbReference type="ARBA" id="ARBA00022692"/>
    </source>
</evidence>
<evidence type="ECO:0000256" key="7">
    <source>
        <dbReference type="ARBA" id="ARBA00038475"/>
    </source>
</evidence>
<dbReference type="OrthoDB" id="271506at2759"/>
<feature type="transmembrane region" description="Helical" evidence="8">
    <location>
        <begin position="208"/>
        <end position="227"/>
    </location>
</feature>
<proteinExistence type="inferred from homology"/>
<evidence type="ECO:0000256" key="2">
    <source>
        <dbReference type="ARBA" id="ARBA00022448"/>
    </source>
</evidence>
<evidence type="ECO:0000256" key="1">
    <source>
        <dbReference type="ARBA" id="ARBA00004141"/>
    </source>
</evidence>
<dbReference type="Proteomes" id="UP000091918">
    <property type="component" value="Unassembled WGS sequence"/>
</dbReference>
<keyword evidence="4" id="KW-0677">Repeat</keyword>
<dbReference type="Pfam" id="PF04193">
    <property type="entry name" value="PQ-loop"/>
    <property type="match status" value="2"/>
</dbReference>
<keyword evidence="6 8" id="KW-0472">Membrane</keyword>
<keyword evidence="10" id="KW-1185">Reference proteome</keyword>
<keyword evidence="5 8" id="KW-1133">Transmembrane helix</keyword>
<dbReference type="AlphaFoldDB" id="A0A1B7P9B3"/>
<comment type="subcellular location">
    <subcellularLocation>
        <location evidence="1">Membrane</location>
        <topology evidence="1">Multi-pass membrane protein</topology>
    </subcellularLocation>
</comment>
<evidence type="ECO:0008006" key="11">
    <source>
        <dbReference type="Google" id="ProtNLM"/>
    </source>
</evidence>
<dbReference type="Gene3D" id="1.20.1280.290">
    <property type="match status" value="2"/>
</dbReference>
<organism evidence="9 10">
    <name type="scientific">Emergomyces africanus</name>
    <dbReference type="NCBI Taxonomy" id="1955775"/>
    <lineage>
        <taxon>Eukaryota</taxon>
        <taxon>Fungi</taxon>
        <taxon>Dikarya</taxon>
        <taxon>Ascomycota</taxon>
        <taxon>Pezizomycotina</taxon>
        <taxon>Eurotiomycetes</taxon>
        <taxon>Eurotiomycetidae</taxon>
        <taxon>Onygenales</taxon>
        <taxon>Ajellomycetaceae</taxon>
        <taxon>Emergomyces</taxon>
    </lineage>
</organism>
<dbReference type="EMBL" id="LGUA01000001">
    <property type="protein sequence ID" value="OAX85611.1"/>
    <property type="molecule type" value="Genomic_DNA"/>
</dbReference>
<sequence>MESLQQTLQTSLLNPLQPYLKPILSALPEPVDDILLSLLGEHCHATLIRSLDLTADPACLPLAISKVLGVAIVTFSAIVKVPQILKLLSSRSSAGVSFTSYALETISLLITLAYNARQKFPFSTYGESALIAVQDVVVGVLVLAFSGQSAAAGAFVAGVAGIVYALLFSGDTLVDQATMGYLQAGAGILGLASKVPQILTVWKEGGTGQLSAFAVFNYLLGSLMRIFTTFQEVNDKLLLYGFMAGFALNLILGLQMLYYWSGPVTTPAKTPQGKRPQRMTEVQIPVAKSSGASPSLLERALQRDGGDNFADSCEAPREAATAV</sequence>
<dbReference type="SMART" id="SM00679">
    <property type="entry name" value="CTNS"/>
    <property type="match status" value="2"/>
</dbReference>
<dbReference type="PANTHER" id="PTHR12226">
    <property type="entry name" value="MANNOSE-P-DOLICHOL UTILIZATION DEFECT 1 LEC35 -RELATED"/>
    <property type="match status" value="1"/>
</dbReference>
<evidence type="ECO:0000313" key="9">
    <source>
        <dbReference type="EMBL" id="OAX85611.1"/>
    </source>
</evidence>
<dbReference type="STRING" id="1658172.A0A1B7P9B3"/>
<dbReference type="InterPro" id="IPR016817">
    <property type="entry name" value="MannP-dilichol_defect-1"/>
</dbReference>
<evidence type="ECO:0000256" key="8">
    <source>
        <dbReference type="SAM" id="Phobius"/>
    </source>
</evidence>
<dbReference type="FunFam" id="1.20.1280.290:FF:000006">
    <property type="entry name" value="mannose-P-dolichol utilization defect 1 protein"/>
    <property type="match status" value="1"/>
</dbReference>
<evidence type="ECO:0000256" key="5">
    <source>
        <dbReference type="ARBA" id="ARBA00022989"/>
    </source>
</evidence>
<dbReference type="InterPro" id="IPR006603">
    <property type="entry name" value="PQ-loop_rpt"/>
</dbReference>
<dbReference type="GO" id="GO:0016020">
    <property type="term" value="C:membrane"/>
    <property type="evidence" value="ECO:0007669"/>
    <property type="project" value="UniProtKB-SubCell"/>
</dbReference>
<evidence type="ECO:0000313" key="10">
    <source>
        <dbReference type="Proteomes" id="UP000091918"/>
    </source>
</evidence>
<feature type="transmembrane region" description="Helical" evidence="8">
    <location>
        <begin position="98"/>
        <end position="116"/>
    </location>
</feature>
<protein>
    <recommendedName>
        <fullName evidence="11">Mannose-P-dolichol utilization defect 1 protein homolog</fullName>
    </recommendedName>
</protein>
<reference evidence="9 10" key="1">
    <citation type="submission" date="2015-07" db="EMBL/GenBank/DDBJ databases">
        <title>Emmonsia species relationships and genome sequence.</title>
        <authorList>
            <person name="Cuomo C.A."/>
            <person name="Schwartz I.S."/>
            <person name="Kenyon C."/>
            <person name="de Hoog G.S."/>
            <person name="Govender N.P."/>
            <person name="Botha A."/>
            <person name="Moreno L."/>
            <person name="de Vries M."/>
            <person name="Munoz J.F."/>
            <person name="Stielow J.B."/>
        </authorList>
    </citation>
    <scope>NUCLEOTIDE SEQUENCE [LARGE SCALE GENOMIC DNA]</scope>
    <source>
        <strain evidence="9 10">CBS 136260</strain>
    </source>
</reference>
<gene>
    <name evidence="9" type="ORF">ACJ72_00025</name>
</gene>
<feature type="transmembrane region" description="Helical" evidence="8">
    <location>
        <begin position="151"/>
        <end position="169"/>
    </location>
</feature>
<dbReference type="PANTHER" id="PTHR12226:SF2">
    <property type="entry name" value="MANNOSE-P-DOLICHOL UTILIZATION DEFECT 1 PROTEIN"/>
    <property type="match status" value="1"/>
</dbReference>
<evidence type="ECO:0000256" key="6">
    <source>
        <dbReference type="ARBA" id="ARBA00023136"/>
    </source>
</evidence>
<feature type="transmembrane region" description="Helical" evidence="8">
    <location>
        <begin position="239"/>
        <end position="260"/>
    </location>
</feature>
<comment type="similarity">
    <text evidence="7">Belongs to the MPDU1 (TC 2.A.43.3) family.</text>
</comment>
<evidence type="ECO:0000256" key="4">
    <source>
        <dbReference type="ARBA" id="ARBA00022737"/>
    </source>
</evidence>
<comment type="caution">
    <text evidence="9">The sequence shown here is derived from an EMBL/GenBank/DDBJ whole genome shotgun (WGS) entry which is preliminary data.</text>
</comment>
<accession>A0A1B7P9B3</accession>
<keyword evidence="3 8" id="KW-0812">Transmembrane</keyword>
<keyword evidence="2" id="KW-0813">Transport</keyword>
<feature type="transmembrane region" description="Helical" evidence="8">
    <location>
        <begin position="58"/>
        <end position="78"/>
    </location>
</feature>